<evidence type="ECO:0000259" key="2">
    <source>
        <dbReference type="Pfam" id="PF08242"/>
    </source>
</evidence>
<dbReference type="InterPro" id="IPR029063">
    <property type="entry name" value="SAM-dependent_MTases_sf"/>
</dbReference>
<dbReference type="CDD" id="cd02440">
    <property type="entry name" value="AdoMet_MTases"/>
    <property type="match status" value="1"/>
</dbReference>
<dbReference type="SUPFAM" id="SSF53335">
    <property type="entry name" value="S-adenosyl-L-methionine-dependent methyltransferases"/>
    <property type="match status" value="1"/>
</dbReference>
<feature type="domain" description="Methyltransferase type 12" evidence="2">
    <location>
        <begin position="66"/>
        <end position="168"/>
    </location>
</feature>
<sequence length="253" mass="29476">MQIMSEKTDSKKSEPSQDESFSAKEFFNRQWELYQKVLNNNYMGHQEIYDVLHKLLAQWSKPFTMLDLGCGDASFTSRALLNTQITEYTGVDVSTAALVDAEQNIALIGCERKLVSVDCWQFINDLVQYGTPKFDVVLISFALHHLQPEEKEQVIDNIRTLLNPHGVFILIDIIRQKKEDRESYIQRYLGNVKRDWSLIDPQEYTMVENHISSSDFPETQFWFQTISQKLGFINFTPVYCDDLDTTQLLCFYP</sequence>
<dbReference type="PANTHER" id="PTHR43861">
    <property type="entry name" value="TRANS-ACONITATE 2-METHYLTRANSFERASE-RELATED"/>
    <property type="match status" value="1"/>
</dbReference>
<gene>
    <name evidence="3" type="ORF">B7O87_13200</name>
</gene>
<comment type="caution">
    <text evidence="3">The sequence shown here is derived from an EMBL/GenBank/DDBJ whole genome shotgun (WGS) entry which is preliminary data.</text>
</comment>
<evidence type="ECO:0000313" key="3">
    <source>
        <dbReference type="EMBL" id="OSO89173.1"/>
    </source>
</evidence>
<feature type="region of interest" description="Disordered" evidence="1">
    <location>
        <begin position="1"/>
        <end position="21"/>
    </location>
</feature>
<feature type="compositionally biased region" description="Basic and acidic residues" evidence="1">
    <location>
        <begin position="1"/>
        <end position="15"/>
    </location>
</feature>
<organism evidence="3 4">
    <name type="scientific">Cylindrospermopsis raciborskii CENA303</name>
    <dbReference type="NCBI Taxonomy" id="1170769"/>
    <lineage>
        <taxon>Bacteria</taxon>
        <taxon>Bacillati</taxon>
        <taxon>Cyanobacteriota</taxon>
        <taxon>Cyanophyceae</taxon>
        <taxon>Nostocales</taxon>
        <taxon>Aphanizomenonaceae</taxon>
        <taxon>Cylindrospermopsis</taxon>
    </lineage>
</organism>
<dbReference type="InterPro" id="IPR013217">
    <property type="entry name" value="Methyltransf_12"/>
</dbReference>
<dbReference type="EMBL" id="NBYN01000058">
    <property type="protein sequence ID" value="OSO89173.1"/>
    <property type="molecule type" value="Genomic_DNA"/>
</dbReference>
<evidence type="ECO:0000313" key="4">
    <source>
        <dbReference type="Proteomes" id="UP000192997"/>
    </source>
</evidence>
<dbReference type="AlphaFoldDB" id="A0A1X4G3X1"/>
<dbReference type="Proteomes" id="UP000192997">
    <property type="component" value="Unassembled WGS sequence"/>
</dbReference>
<proteinExistence type="predicted"/>
<dbReference type="Pfam" id="PF08242">
    <property type="entry name" value="Methyltransf_12"/>
    <property type="match status" value="1"/>
</dbReference>
<reference evidence="4" key="1">
    <citation type="submission" date="2017-04" db="EMBL/GenBank/DDBJ databases">
        <authorList>
            <person name="Abreu V.A."/>
            <person name="Popin R.V."/>
            <person name="Rigonato J."/>
            <person name="Andreote A.P."/>
            <person name="Schaker P.C."/>
            <person name="Hoff-Risseti C."/>
            <person name="Alvarenga D.O."/>
            <person name="Varani A.M."/>
            <person name="Fiore M.F."/>
        </authorList>
    </citation>
    <scope>NUCLEOTIDE SEQUENCE [LARGE SCALE GENOMIC DNA]</scope>
    <source>
        <strain evidence="4">CENA303</strain>
    </source>
</reference>
<evidence type="ECO:0000256" key="1">
    <source>
        <dbReference type="SAM" id="MobiDB-lite"/>
    </source>
</evidence>
<protein>
    <submittedName>
        <fullName evidence="3">Ubiquinone biosynthesis protein UbiE</fullName>
    </submittedName>
</protein>
<accession>A0A1X4G3X1</accession>
<dbReference type="Gene3D" id="3.40.50.150">
    <property type="entry name" value="Vaccinia Virus protein VP39"/>
    <property type="match status" value="1"/>
</dbReference>
<name>A0A1X4G3X1_9CYAN</name>
<keyword evidence="3" id="KW-0830">Ubiquinone</keyword>